<evidence type="ECO:0000313" key="6">
    <source>
        <dbReference type="Proteomes" id="UP000636949"/>
    </source>
</evidence>
<comment type="caution">
    <text evidence="5">The sequence shown here is derived from an EMBL/GenBank/DDBJ whole genome shotgun (WGS) entry which is preliminary data.</text>
</comment>
<dbReference type="InterPro" id="IPR023213">
    <property type="entry name" value="CAT-like_dom_sf"/>
</dbReference>
<dbReference type="PROSITE" id="PS00455">
    <property type="entry name" value="AMP_BINDING"/>
    <property type="match status" value="2"/>
</dbReference>
<dbReference type="RefSeq" id="WP_117001810.1">
    <property type="nucleotide sequence ID" value="NZ_BMJS01000006.1"/>
</dbReference>
<proteinExistence type="predicted"/>
<dbReference type="Pfam" id="PF00550">
    <property type="entry name" value="PP-binding"/>
    <property type="match status" value="2"/>
</dbReference>
<dbReference type="InterPro" id="IPR025110">
    <property type="entry name" value="AMP-bd_C"/>
</dbReference>
<reference evidence="5" key="2">
    <citation type="submission" date="2020-09" db="EMBL/GenBank/DDBJ databases">
        <authorList>
            <person name="Sun Q."/>
            <person name="Zhou Y."/>
        </authorList>
    </citation>
    <scope>NUCLEOTIDE SEQUENCE</scope>
    <source>
        <strain evidence="5">CGMCC 1.15758</strain>
    </source>
</reference>
<feature type="domain" description="Carrier" evidence="4">
    <location>
        <begin position="979"/>
        <end position="1056"/>
    </location>
</feature>
<dbReference type="Gene3D" id="1.10.1200.10">
    <property type="entry name" value="ACP-like"/>
    <property type="match status" value="2"/>
</dbReference>
<dbReference type="GO" id="GO:0005737">
    <property type="term" value="C:cytoplasm"/>
    <property type="evidence" value="ECO:0007669"/>
    <property type="project" value="TreeGrafter"/>
</dbReference>
<dbReference type="NCBIfam" id="TIGR01733">
    <property type="entry name" value="AA-adenyl-dom"/>
    <property type="match status" value="2"/>
</dbReference>
<reference evidence="5" key="1">
    <citation type="journal article" date="2014" name="Int. J. Syst. Evol. Microbiol.">
        <title>Complete genome sequence of Corynebacterium casei LMG S-19264T (=DSM 44701T), isolated from a smear-ripened cheese.</title>
        <authorList>
            <consortium name="US DOE Joint Genome Institute (JGI-PGF)"/>
            <person name="Walter F."/>
            <person name="Albersmeier A."/>
            <person name="Kalinowski J."/>
            <person name="Ruckert C."/>
        </authorList>
    </citation>
    <scope>NUCLEOTIDE SEQUENCE</scope>
    <source>
        <strain evidence="5">CGMCC 1.15758</strain>
    </source>
</reference>
<dbReference type="InterPro" id="IPR020845">
    <property type="entry name" value="AMP-binding_CS"/>
</dbReference>
<dbReference type="Pfam" id="PF00668">
    <property type="entry name" value="Condensation"/>
    <property type="match status" value="2"/>
</dbReference>
<dbReference type="Gene3D" id="2.30.38.10">
    <property type="entry name" value="Luciferase, Domain 3"/>
    <property type="match status" value="2"/>
</dbReference>
<keyword evidence="2" id="KW-0596">Phosphopantetheine</keyword>
<dbReference type="Pfam" id="PF00501">
    <property type="entry name" value="AMP-binding"/>
    <property type="match status" value="2"/>
</dbReference>
<dbReference type="SUPFAM" id="SSF47336">
    <property type="entry name" value="ACP-like"/>
    <property type="match status" value="2"/>
</dbReference>
<name>A0A8J3E8R6_9GAMM</name>
<accession>A0A8J3E8R6</accession>
<dbReference type="Gene3D" id="3.30.559.10">
    <property type="entry name" value="Chloramphenicol acetyltransferase-like domain"/>
    <property type="match status" value="2"/>
</dbReference>
<dbReference type="FunFam" id="3.30.300.30:FF:000015">
    <property type="entry name" value="Nonribosomal peptide synthase SidD"/>
    <property type="match status" value="1"/>
</dbReference>
<feature type="domain" description="Carrier" evidence="4">
    <location>
        <begin position="2058"/>
        <end position="2137"/>
    </location>
</feature>
<dbReference type="FunFam" id="3.40.50.980:FF:000001">
    <property type="entry name" value="Non-ribosomal peptide synthetase"/>
    <property type="match status" value="2"/>
</dbReference>
<evidence type="ECO:0000259" key="4">
    <source>
        <dbReference type="PROSITE" id="PS50075"/>
    </source>
</evidence>
<dbReference type="SMART" id="SM00823">
    <property type="entry name" value="PKS_PP"/>
    <property type="match status" value="2"/>
</dbReference>
<evidence type="ECO:0000256" key="3">
    <source>
        <dbReference type="ARBA" id="ARBA00022553"/>
    </source>
</evidence>
<dbReference type="NCBIfam" id="NF003417">
    <property type="entry name" value="PRK04813.1"/>
    <property type="match status" value="2"/>
</dbReference>
<dbReference type="Pfam" id="PF13193">
    <property type="entry name" value="AMP-binding_C"/>
    <property type="match status" value="1"/>
</dbReference>
<dbReference type="SUPFAM" id="SSF52777">
    <property type="entry name" value="CoA-dependent acyltransferases"/>
    <property type="match status" value="4"/>
</dbReference>
<gene>
    <name evidence="5" type="ORF">GCM10010995_08510</name>
</gene>
<dbReference type="Proteomes" id="UP000636949">
    <property type="component" value="Unassembled WGS sequence"/>
</dbReference>
<dbReference type="InterPro" id="IPR036736">
    <property type="entry name" value="ACP-like_sf"/>
</dbReference>
<evidence type="ECO:0000256" key="1">
    <source>
        <dbReference type="ARBA" id="ARBA00001957"/>
    </source>
</evidence>
<dbReference type="Gene3D" id="3.30.559.30">
    <property type="entry name" value="Nonribosomal peptide synthetase, condensation domain"/>
    <property type="match status" value="2"/>
</dbReference>
<dbReference type="PROSITE" id="PS00012">
    <property type="entry name" value="PHOSPHOPANTETHEINE"/>
    <property type="match status" value="1"/>
</dbReference>
<evidence type="ECO:0000256" key="2">
    <source>
        <dbReference type="ARBA" id="ARBA00022450"/>
    </source>
</evidence>
<dbReference type="Gene3D" id="3.30.300.30">
    <property type="match status" value="2"/>
</dbReference>
<dbReference type="InterPro" id="IPR009081">
    <property type="entry name" value="PP-bd_ACP"/>
</dbReference>
<dbReference type="InterPro" id="IPR020806">
    <property type="entry name" value="PKS_PP-bd"/>
</dbReference>
<dbReference type="EMBL" id="BMJS01000006">
    <property type="protein sequence ID" value="GGF93621.1"/>
    <property type="molecule type" value="Genomic_DNA"/>
</dbReference>
<sequence length="2153" mass="245128">MQYLIASPYTRFFWYEYQLDRHRCDYNIVFRNHIQGALDVKRLSVGLSRFLKDYDLFNRRLTHNSSGLVWAQVGDKQSREALLEVDSGKVNNFIRMPFNIERDCLCRFGLVRLGDAEYQFIIVAHHALLDGSQFDQFIGEISRYYNDDFASKEIEERCNKSQQEFLQLLYHQQGERVKRLVASNSKNIWARYLGDDNVTNGLPYLRSVLQSDHDNLEVGMQVFKVNETLINELRDEFNISVFNLLLVTWGVLMGRHMGSSSYVSYPVAMEKNVKSNHYFGAMINTCVLKIPRENGQTFEDIINQCGKALEGLVTKEGDIVLKHTQLPVTETLDGRANQKLNLGFAQTNLRKMPVNFEGCRSHVIADGYVDIYGYELLLEYQKFDSEYFFRLKYRDDLFSSEQVSYMAEQYADLLRKLLHEGARAPINKIAIISQEEYQRMLMWNATDKSFPDGQTVSQLFERQACKTPDRKALFFENNSLTYKELNDRSNQLAHHILEHYWHTSVEDSSSADCLLVAICLDRSLEMIIAILAVLKLGAAYVPVDPTLPDFRIDFILKDTKTKLILTQLDYRRKLSSLREDCDCVLVDDQTIYANGNGGKLSLNVKPTDLMYVMYTSGTTGQPKGVMIEHRSVINTVYSLFDVYCLTSESRVTTYAAFSFDVFVSEVWVTLLQGALLYIIPENIRRNMVRLAEYFEHHFIEYAFIPPAVLSLLPRDRRYQFKSIVVAGETCSEDSAQYWSKCCQLYNYYGPTEASIYASGKLVSDGYAVVNSIGSPISNTKLYVLDENLNIQPIGAVGELYISGIGLARGYLNNDKLTKERFIDNPFAPKNGLSCGYAKLYKTGDLCRFLPDGEIEYVGRSDTQVKINGMRVELGEIESALGTLEGVNKCVVVIKKDSQNKATSQQNLPAMLIIACYAADTAIKEDIIRNHLAYLLPQYMQPSVYVHVKDLPISANGKTDRKALLDEITINDIGAKESLLPENDVHRELRKIWSDILGVAIDEIGIDDSFYAYGGNSINAVDMSVKINRILAVDISPSVIMNMGTIKKIAAELISHQLKNHLNKKSSDEVCDSFDGDGDKSCGFPLSREQQGIYLAEQYNESAVAIYNIPMLLKLTDKVVFHYMERALREVIKRHDILSCCIEQQLASSELRQSQIDIDWSVRKYQCANQAEFRCKMTEIASMTLMGSDKLPFSMSMFSVGGGYLSRFMHGVEDSQMYIFINMHHTVFDGWSIKIFLSELKEAYDALSKEGVLRLAKVVQYRDYVHYQQGYISSDNYSKKLKYWCERLSGYENLNLPLDKPREASINYQGKNVNFTLGARLTDKLRKLAQKEKITVGALLLGAYYLLLNKYTGSDDIVIGVPMMNRQHAHYTQTIGCFVNMVALREYLDSDLSIGEFIRQIQQSLVEAQMHQDIPLESVIQTLGIEPQLDTHPLFQVVFNMQPFESFQVASDLWDFSIAHDVYSVAKFDLSLLIDDSGNNIHGYFNYATALFEEEKIRQISRHYHNVLRKLVSCPETLIKDLSVLSKKEYEKIVYKWNQTDKPFPKDRTIHQLFEEQVRKTPDNIALVCEADTMSYKELNEKSNQLARFIRGKYHESVGQSLAPDTLIALCLDRSFEMIIAIIAVLKAGGAYVPIDPLVPEERLLYILDDTGCRLLLTQSYLRQVRGYLSHSDKVDPVMVDQADIYQGDSDNLNIDIKSSHLIYVMYTSGTTGRPKGVMIEHGGVVNLVYAQRSYLSIDQDSVVIQFAPYVFDAFVWEVFLAILFGQRLMLFYDLLDGFYRNITGGRNSIITLPPSCFSEYFISNETTPSVKFRSIILAGEKCSQTVLEHAHDLGDVVFNAYGPTENTVCTTISRDSKVSTNIGKPIWNVKAFVMDKLYTCVPIGVIGELYIAGAGLARGYLNLAKETRERFIKNPFVTDLDRKNGFTRLYKTGDLARWLPNGEIEYIGRSDFQVKIRGFRVELSEVESVLNRIDGIDRSVVLTQQDKDNGHIMLVAYYGGDAAISEVVIQAHVARYLPEYMRPQGYCYIKSFPLTTNGKLDKTALPKIVMGSRVDDFRAAKGIKRLVCKVYADVLGLKLNMIPFDKSFFELGGNSLMLMQLKNLLAAEVPEAVDLKVSDLFVYPNVDALSRYLQNKENIKRQHKPKVDLYVEQ</sequence>
<dbReference type="SUPFAM" id="SSF56801">
    <property type="entry name" value="Acetyl-CoA synthetase-like"/>
    <property type="match status" value="2"/>
</dbReference>
<dbReference type="OrthoDB" id="5618670at2"/>
<evidence type="ECO:0000313" key="5">
    <source>
        <dbReference type="EMBL" id="GGF93621.1"/>
    </source>
</evidence>
<dbReference type="InterPro" id="IPR006162">
    <property type="entry name" value="Ppantetheine_attach_site"/>
</dbReference>
<dbReference type="InterPro" id="IPR045851">
    <property type="entry name" value="AMP-bd_C_sf"/>
</dbReference>
<keyword evidence="6" id="KW-1185">Reference proteome</keyword>
<protein>
    <recommendedName>
        <fullName evidence="4">Carrier domain-containing protein</fullName>
    </recommendedName>
</protein>
<dbReference type="GO" id="GO:0044550">
    <property type="term" value="P:secondary metabolite biosynthetic process"/>
    <property type="evidence" value="ECO:0007669"/>
    <property type="project" value="TreeGrafter"/>
</dbReference>
<comment type="cofactor">
    <cofactor evidence="1">
        <name>pantetheine 4'-phosphate</name>
        <dbReference type="ChEBI" id="CHEBI:47942"/>
    </cofactor>
</comment>
<dbReference type="Gene3D" id="3.40.50.980">
    <property type="match status" value="4"/>
</dbReference>
<dbReference type="GO" id="GO:0003824">
    <property type="term" value="F:catalytic activity"/>
    <property type="evidence" value="ECO:0007669"/>
    <property type="project" value="InterPro"/>
</dbReference>
<dbReference type="GO" id="GO:0031177">
    <property type="term" value="F:phosphopantetheine binding"/>
    <property type="evidence" value="ECO:0007669"/>
    <property type="project" value="InterPro"/>
</dbReference>
<dbReference type="InterPro" id="IPR010071">
    <property type="entry name" value="AA_adenyl_dom"/>
</dbReference>
<dbReference type="PROSITE" id="PS50075">
    <property type="entry name" value="CARRIER"/>
    <property type="match status" value="2"/>
</dbReference>
<dbReference type="FunFam" id="2.30.38.10:FF:000001">
    <property type="entry name" value="Non-ribosomal peptide synthetase PvdI"/>
    <property type="match status" value="1"/>
</dbReference>
<dbReference type="PANTHER" id="PTHR45527">
    <property type="entry name" value="NONRIBOSOMAL PEPTIDE SYNTHETASE"/>
    <property type="match status" value="1"/>
</dbReference>
<dbReference type="GO" id="GO:0043041">
    <property type="term" value="P:amino acid activation for nonribosomal peptide biosynthetic process"/>
    <property type="evidence" value="ECO:0007669"/>
    <property type="project" value="TreeGrafter"/>
</dbReference>
<dbReference type="InterPro" id="IPR000873">
    <property type="entry name" value="AMP-dep_synth/lig_dom"/>
</dbReference>
<keyword evidence="3" id="KW-0597">Phosphoprotein</keyword>
<dbReference type="InterPro" id="IPR001242">
    <property type="entry name" value="Condensation_dom"/>
</dbReference>
<dbReference type="CDD" id="cd05930">
    <property type="entry name" value="A_NRPS"/>
    <property type="match status" value="1"/>
</dbReference>
<organism evidence="5 6">
    <name type="scientific">Cysteiniphilum litorale</name>
    <dbReference type="NCBI Taxonomy" id="2056700"/>
    <lineage>
        <taxon>Bacteria</taxon>
        <taxon>Pseudomonadati</taxon>
        <taxon>Pseudomonadota</taxon>
        <taxon>Gammaproteobacteria</taxon>
        <taxon>Thiotrichales</taxon>
        <taxon>Fastidiosibacteraceae</taxon>
        <taxon>Cysteiniphilum</taxon>
    </lineage>
</organism>
<dbReference type="PANTHER" id="PTHR45527:SF1">
    <property type="entry name" value="FATTY ACID SYNTHASE"/>
    <property type="match status" value="1"/>
</dbReference>